<protein>
    <submittedName>
        <fullName evidence="3">Uncharacterized protein</fullName>
    </submittedName>
</protein>
<feature type="chain" id="PRO_5012387052" evidence="2">
    <location>
        <begin position="27"/>
        <end position="99"/>
    </location>
</feature>
<dbReference type="EMBL" id="FQZF01000018">
    <property type="protein sequence ID" value="SHJ68764.1"/>
    <property type="molecule type" value="Genomic_DNA"/>
</dbReference>
<dbReference type="RefSeq" id="WP_073136342.1">
    <property type="nucleotide sequence ID" value="NZ_FQZF01000018.1"/>
</dbReference>
<proteinExistence type="predicted"/>
<dbReference type="Proteomes" id="UP000184387">
    <property type="component" value="Unassembled WGS sequence"/>
</dbReference>
<gene>
    <name evidence="3" type="ORF">SAMN02745194_03122</name>
</gene>
<keyword evidence="2" id="KW-0732">Signal</keyword>
<reference evidence="3 4" key="1">
    <citation type="submission" date="2016-11" db="EMBL/GenBank/DDBJ databases">
        <authorList>
            <person name="Jaros S."/>
            <person name="Januszkiewicz K."/>
            <person name="Wedrychowicz H."/>
        </authorList>
    </citation>
    <scope>NUCLEOTIDE SEQUENCE [LARGE SCALE GENOMIC DNA]</scope>
    <source>
        <strain evidence="3 4">DSM 14916</strain>
    </source>
</reference>
<evidence type="ECO:0000256" key="2">
    <source>
        <dbReference type="SAM" id="SignalP"/>
    </source>
</evidence>
<keyword evidence="4" id="KW-1185">Reference proteome</keyword>
<evidence type="ECO:0000256" key="1">
    <source>
        <dbReference type="SAM" id="MobiDB-lite"/>
    </source>
</evidence>
<feature type="region of interest" description="Disordered" evidence="1">
    <location>
        <begin position="41"/>
        <end position="63"/>
    </location>
</feature>
<evidence type="ECO:0000313" key="3">
    <source>
        <dbReference type="EMBL" id="SHJ68764.1"/>
    </source>
</evidence>
<organism evidence="3 4">
    <name type="scientific">Muricoccus roseus</name>
    <dbReference type="NCBI Taxonomy" id="198092"/>
    <lineage>
        <taxon>Bacteria</taxon>
        <taxon>Pseudomonadati</taxon>
        <taxon>Pseudomonadota</taxon>
        <taxon>Alphaproteobacteria</taxon>
        <taxon>Acetobacterales</taxon>
        <taxon>Roseomonadaceae</taxon>
        <taxon>Muricoccus</taxon>
    </lineage>
</organism>
<sequence>MHRPSLARVLVGVVAAHFTVAARSMAAPTVEQLQRLKAEQLARSPRNRAEARRLNATNGRVARVGGGGTYSPLLSLHRRIEVNERRQEARFLAGRHVWA</sequence>
<dbReference type="STRING" id="198092.SAMN02745194_03122"/>
<dbReference type="AlphaFoldDB" id="A0A1M6LC76"/>
<accession>A0A1M6LC76</accession>
<name>A0A1M6LC76_9PROT</name>
<feature type="signal peptide" evidence="2">
    <location>
        <begin position="1"/>
        <end position="26"/>
    </location>
</feature>
<evidence type="ECO:0000313" key="4">
    <source>
        <dbReference type="Proteomes" id="UP000184387"/>
    </source>
</evidence>